<dbReference type="InterPro" id="IPR000845">
    <property type="entry name" value="Nucleoside_phosphorylase_d"/>
</dbReference>
<keyword evidence="3" id="KW-0028">Amino-acid biosynthesis</keyword>
<dbReference type="NCBIfam" id="TIGR01704">
    <property type="entry name" value="MTA_SAH-Nsdase"/>
    <property type="match status" value="1"/>
</dbReference>
<dbReference type="Proteomes" id="UP000014417">
    <property type="component" value="Unassembled WGS sequence"/>
</dbReference>
<dbReference type="GO" id="GO:0005829">
    <property type="term" value="C:cytosol"/>
    <property type="evidence" value="ECO:0007669"/>
    <property type="project" value="TreeGrafter"/>
</dbReference>
<proteinExistence type="predicted"/>
<keyword evidence="5" id="KW-0486">Methionine biosynthesis</keyword>
<dbReference type="STRING" id="883161.HMPREF9306_01543"/>
<keyword evidence="8" id="KW-1185">Reference proteome</keyword>
<feature type="domain" description="Nucleoside phosphorylase" evidence="6">
    <location>
        <begin position="23"/>
        <end position="229"/>
    </location>
</feature>
<comment type="caution">
    <text evidence="7">The sequence shown here is derived from an EMBL/GenBank/DDBJ whole genome shotgun (WGS) entry which is preliminary data.</text>
</comment>
<dbReference type="InterPro" id="IPR035994">
    <property type="entry name" value="Nucleoside_phosphorylase_sf"/>
</dbReference>
<comment type="pathway">
    <text evidence="1">Amino-acid biosynthesis; L-methionine biosynthesis via salvage pathway; S-methyl-5-thio-alpha-D-ribose 1-phosphate from S-methyl-5'-thioadenosine (hydrolase route): step 1/2.</text>
</comment>
<protein>
    <recommendedName>
        <fullName evidence="2">adenosylhomocysteine nucleosidase</fullName>
        <ecNumber evidence="2">3.2.2.9</ecNumber>
    </recommendedName>
</protein>
<evidence type="ECO:0000259" key="6">
    <source>
        <dbReference type="Pfam" id="PF01048"/>
    </source>
</evidence>
<dbReference type="GO" id="GO:0019284">
    <property type="term" value="P:L-methionine salvage from S-adenosylmethionine"/>
    <property type="evidence" value="ECO:0007669"/>
    <property type="project" value="TreeGrafter"/>
</dbReference>
<sequence length="255" mass="26874">MPKDIDLCISPLPTPKRILALFTAAMADEAVPLADLAGETGQPVNTGASGYLQLYQIGNEVIGLLRTGIGLVNAASALSAALLYVTPSYIFSCGSAGGLDANSHIGDVSAGASCVFSSADARVFGYKLGQVPGMPESYLADPDLLTRFEQLSKKLKKTNLRSGLFLSADKFASVENALELRKNFPEAITVDMESTALAQVAYGANIPFLALRGISDLCGPTGHKDNEEHAGDVSRLSFLTAMTLIGLRDPEEFDV</sequence>
<dbReference type="GO" id="GO:0008782">
    <property type="term" value="F:adenosylhomocysteine nucleosidase activity"/>
    <property type="evidence" value="ECO:0007669"/>
    <property type="project" value="UniProtKB-EC"/>
</dbReference>
<evidence type="ECO:0000256" key="4">
    <source>
        <dbReference type="ARBA" id="ARBA00022801"/>
    </source>
</evidence>
<evidence type="ECO:0000313" key="7">
    <source>
        <dbReference type="EMBL" id="EPD31983.1"/>
    </source>
</evidence>
<dbReference type="EC" id="3.2.2.9" evidence="2"/>
<dbReference type="Pfam" id="PF01048">
    <property type="entry name" value="PNP_UDP_1"/>
    <property type="match status" value="1"/>
</dbReference>
<dbReference type="RefSeq" id="WP_016456365.1">
    <property type="nucleotide sequence ID" value="NZ_KE150269.1"/>
</dbReference>
<evidence type="ECO:0000256" key="3">
    <source>
        <dbReference type="ARBA" id="ARBA00022605"/>
    </source>
</evidence>
<dbReference type="HOGENOM" id="CLU_031248_2_2_11"/>
<dbReference type="EMBL" id="AGZR01000009">
    <property type="protein sequence ID" value="EPD31983.1"/>
    <property type="molecule type" value="Genomic_DNA"/>
</dbReference>
<evidence type="ECO:0000256" key="2">
    <source>
        <dbReference type="ARBA" id="ARBA00011974"/>
    </source>
</evidence>
<dbReference type="PANTHER" id="PTHR46832">
    <property type="entry name" value="5'-METHYLTHIOADENOSINE/S-ADENOSYLHOMOCYSTEINE NUCLEOSIDASE"/>
    <property type="match status" value="1"/>
</dbReference>
<reference evidence="7 8" key="1">
    <citation type="submission" date="2013-04" db="EMBL/GenBank/DDBJ databases">
        <title>The Genome Sequence of Propionimicrobium lymphophilum ACS-093-V-SCH5.</title>
        <authorList>
            <consortium name="The Broad Institute Genomics Platform"/>
            <person name="Earl A."/>
            <person name="Ward D."/>
            <person name="Feldgarden M."/>
            <person name="Gevers D."/>
            <person name="Saerens B."/>
            <person name="Vaneechoutte M."/>
            <person name="Walker B."/>
            <person name="Young S."/>
            <person name="Zeng Q."/>
            <person name="Gargeya S."/>
            <person name="Fitzgerald M."/>
            <person name="Haas B."/>
            <person name="Abouelleil A."/>
            <person name="Allen A.W."/>
            <person name="Alvarado L."/>
            <person name="Arachchi H.M."/>
            <person name="Berlin A.M."/>
            <person name="Chapman S.B."/>
            <person name="Gainer-Dewar J."/>
            <person name="Goldberg J."/>
            <person name="Griggs A."/>
            <person name="Gujja S."/>
            <person name="Hansen M."/>
            <person name="Howarth C."/>
            <person name="Imamovic A."/>
            <person name="Ireland A."/>
            <person name="Larimer J."/>
            <person name="McCowan C."/>
            <person name="Murphy C."/>
            <person name="Pearson M."/>
            <person name="Poon T.W."/>
            <person name="Priest M."/>
            <person name="Roberts A."/>
            <person name="Saif S."/>
            <person name="Shea T."/>
            <person name="Sisk P."/>
            <person name="Sykes S."/>
            <person name="Wortman J."/>
            <person name="Nusbaum C."/>
            <person name="Birren B."/>
        </authorList>
    </citation>
    <scope>NUCLEOTIDE SEQUENCE [LARGE SCALE GENOMIC DNA]</scope>
    <source>
        <strain evidence="7 8">ACS-093-V-SCH5</strain>
    </source>
</reference>
<keyword evidence="4" id="KW-0378">Hydrolase</keyword>
<dbReference type="GO" id="GO:0009164">
    <property type="term" value="P:nucleoside catabolic process"/>
    <property type="evidence" value="ECO:0007669"/>
    <property type="project" value="InterPro"/>
</dbReference>
<dbReference type="InterPro" id="IPR010049">
    <property type="entry name" value="MTA_SAH_Nsdase"/>
</dbReference>
<gene>
    <name evidence="7" type="ORF">HMPREF9306_01543</name>
</gene>
<dbReference type="PANTHER" id="PTHR46832:SF1">
    <property type="entry name" value="5'-METHYLTHIOADENOSINE_S-ADENOSYLHOMOCYSTEINE NUCLEOSIDASE"/>
    <property type="match status" value="1"/>
</dbReference>
<dbReference type="GO" id="GO:0019509">
    <property type="term" value="P:L-methionine salvage from methylthioadenosine"/>
    <property type="evidence" value="ECO:0007669"/>
    <property type="project" value="UniProtKB-UniPathway"/>
</dbReference>
<evidence type="ECO:0000313" key="8">
    <source>
        <dbReference type="Proteomes" id="UP000014417"/>
    </source>
</evidence>
<name>S2VWV3_9ACTN</name>
<evidence type="ECO:0000256" key="5">
    <source>
        <dbReference type="ARBA" id="ARBA00023167"/>
    </source>
</evidence>
<dbReference type="CDD" id="cd09008">
    <property type="entry name" value="MTAN"/>
    <property type="match status" value="1"/>
</dbReference>
<organism evidence="7 8">
    <name type="scientific">Propionimicrobium lymphophilum ACS-093-V-SCH5</name>
    <dbReference type="NCBI Taxonomy" id="883161"/>
    <lineage>
        <taxon>Bacteria</taxon>
        <taxon>Bacillati</taxon>
        <taxon>Actinomycetota</taxon>
        <taxon>Actinomycetes</taxon>
        <taxon>Propionibacteriales</taxon>
        <taxon>Propionibacteriaceae</taxon>
        <taxon>Propionimicrobium</taxon>
    </lineage>
</organism>
<dbReference type="AlphaFoldDB" id="S2VWV3"/>
<evidence type="ECO:0000256" key="1">
    <source>
        <dbReference type="ARBA" id="ARBA00004945"/>
    </source>
</evidence>
<dbReference type="PATRIC" id="fig|883161.3.peg.1531"/>
<accession>S2VWV3</accession>
<dbReference type="UniPathway" id="UPA00904">
    <property type="reaction ID" value="UER00871"/>
</dbReference>
<dbReference type="GO" id="GO:0008930">
    <property type="term" value="F:methylthioadenosine nucleosidase activity"/>
    <property type="evidence" value="ECO:0007669"/>
    <property type="project" value="InterPro"/>
</dbReference>
<dbReference type="SUPFAM" id="SSF53167">
    <property type="entry name" value="Purine and uridine phosphorylases"/>
    <property type="match status" value="1"/>
</dbReference>
<dbReference type="Gene3D" id="3.40.50.1580">
    <property type="entry name" value="Nucleoside phosphorylase domain"/>
    <property type="match status" value="1"/>
</dbReference>